<keyword evidence="8" id="KW-1185">Reference proteome</keyword>
<keyword evidence="4" id="KW-0804">Transcription</keyword>
<feature type="domain" description="RNA polymerase sigma factor 70 region 4 type 2" evidence="6">
    <location>
        <begin position="128"/>
        <end position="179"/>
    </location>
</feature>
<feature type="domain" description="RNA polymerase sigma-70 region 2" evidence="5">
    <location>
        <begin position="32"/>
        <end position="99"/>
    </location>
</feature>
<accession>A0ABY2HQ18</accession>
<evidence type="ECO:0000256" key="2">
    <source>
        <dbReference type="ARBA" id="ARBA00023015"/>
    </source>
</evidence>
<evidence type="ECO:0000256" key="3">
    <source>
        <dbReference type="ARBA" id="ARBA00023082"/>
    </source>
</evidence>
<evidence type="ECO:0000313" key="8">
    <source>
        <dbReference type="Proteomes" id="UP000297429"/>
    </source>
</evidence>
<dbReference type="InterPro" id="IPR036388">
    <property type="entry name" value="WH-like_DNA-bd_sf"/>
</dbReference>
<gene>
    <name evidence="7" type="ORF">E3V97_09205</name>
</gene>
<organism evidence="7 8">
    <name type="scientific">Pedobacter alluvionis</name>
    <dbReference type="NCBI Taxonomy" id="475253"/>
    <lineage>
        <taxon>Bacteria</taxon>
        <taxon>Pseudomonadati</taxon>
        <taxon>Bacteroidota</taxon>
        <taxon>Sphingobacteriia</taxon>
        <taxon>Sphingobacteriales</taxon>
        <taxon>Sphingobacteriaceae</taxon>
        <taxon>Pedobacter</taxon>
    </lineage>
</organism>
<evidence type="ECO:0000313" key="7">
    <source>
        <dbReference type="EMBL" id="TFB30805.1"/>
    </source>
</evidence>
<dbReference type="Gene3D" id="1.10.10.10">
    <property type="entry name" value="Winged helix-like DNA-binding domain superfamily/Winged helix DNA-binding domain"/>
    <property type="match status" value="1"/>
</dbReference>
<evidence type="ECO:0000259" key="5">
    <source>
        <dbReference type="Pfam" id="PF04542"/>
    </source>
</evidence>
<dbReference type="Gene3D" id="1.10.1740.10">
    <property type="match status" value="1"/>
</dbReference>
<proteinExistence type="inferred from homology"/>
<dbReference type="NCBIfam" id="TIGR02937">
    <property type="entry name" value="sigma70-ECF"/>
    <property type="match status" value="1"/>
</dbReference>
<dbReference type="InterPro" id="IPR014284">
    <property type="entry name" value="RNA_pol_sigma-70_dom"/>
</dbReference>
<keyword evidence="2" id="KW-0805">Transcription regulation</keyword>
<evidence type="ECO:0000259" key="6">
    <source>
        <dbReference type="Pfam" id="PF08281"/>
    </source>
</evidence>
<dbReference type="InterPro" id="IPR039425">
    <property type="entry name" value="RNA_pol_sigma-70-like"/>
</dbReference>
<name>A0ABY2HQ18_9SPHI</name>
<comment type="similarity">
    <text evidence="1">Belongs to the sigma-70 factor family. ECF subfamily.</text>
</comment>
<dbReference type="PANTHER" id="PTHR43133:SF45">
    <property type="entry name" value="RNA POLYMERASE ECF-TYPE SIGMA FACTOR"/>
    <property type="match status" value="1"/>
</dbReference>
<dbReference type="InterPro" id="IPR013325">
    <property type="entry name" value="RNA_pol_sigma_r2"/>
</dbReference>
<sequence>MDVSRNGYFYNQIINKTVPENNRDQQGYFNELVKANHASIYRICRAYLYDISYADDLYQEILFQIWKSIQNFKGKSKVSTWIYRIAVNTAIGFNSKNKRHDYLPIPDAFQIPDIEQIPEKMEQEAKLEKLRFCISQLAAQDRIIISLVLEQKSYKEIAEITGASLTNTGVRINRIKERLLNLMENKK</sequence>
<dbReference type="Pfam" id="PF04542">
    <property type="entry name" value="Sigma70_r2"/>
    <property type="match status" value="1"/>
</dbReference>
<dbReference type="InterPro" id="IPR013249">
    <property type="entry name" value="RNA_pol_sigma70_r4_t2"/>
</dbReference>
<comment type="caution">
    <text evidence="7">The sequence shown here is derived from an EMBL/GenBank/DDBJ whole genome shotgun (WGS) entry which is preliminary data.</text>
</comment>
<reference evidence="7 8" key="1">
    <citation type="submission" date="2019-03" db="EMBL/GenBank/DDBJ databases">
        <authorList>
            <person name="He R.-H."/>
        </authorList>
    </citation>
    <scope>NUCLEOTIDE SEQUENCE [LARGE SCALE GENOMIC DNA]</scope>
    <source>
        <strain evidence="7 8">DSM 19624</strain>
    </source>
</reference>
<dbReference type="InterPro" id="IPR013324">
    <property type="entry name" value="RNA_pol_sigma_r3/r4-like"/>
</dbReference>
<dbReference type="EMBL" id="SOPX01000002">
    <property type="protein sequence ID" value="TFB30805.1"/>
    <property type="molecule type" value="Genomic_DNA"/>
</dbReference>
<keyword evidence="3" id="KW-0731">Sigma factor</keyword>
<dbReference type="PANTHER" id="PTHR43133">
    <property type="entry name" value="RNA POLYMERASE ECF-TYPE SIGMA FACTO"/>
    <property type="match status" value="1"/>
</dbReference>
<dbReference type="SUPFAM" id="SSF88946">
    <property type="entry name" value="Sigma2 domain of RNA polymerase sigma factors"/>
    <property type="match status" value="1"/>
</dbReference>
<evidence type="ECO:0000256" key="4">
    <source>
        <dbReference type="ARBA" id="ARBA00023163"/>
    </source>
</evidence>
<dbReference type="Proteomes" id="UP000297429">
    <property type="component" value="Unassembled WGS sequence"/>
</dbReference>
<dbReference type="InterPro" id="IPR007627">
    <property type="entry name" value="RNA_pol_sigma70_r2"/>
</dbReference>
<protein>
    <submittedName>
        <fullName evidence="7">RNA polymerase sigma factor</fullName>
    </submittedName>
</protein>
<evidence type="ECO:0000256" key="1">
    <source>
        <dbReference type="ARBA" id="ARBA00010641"/>
    </source>
</evidence>
<dbReference type="SUPFAM" id="SSF88659">
    <property type="entry name" value="Sigma3 and sigma4 domains of RNA polymerase sigma factors"/>
    <property type="match status" value="1"/>
</dbReference>
<dbReference type="Pfam" id="PF08281">
    <property type="entry name" value="Sigma70_r4_2"/>
    <property type="match status" value="1"/>
</dbReference>